<evidence type="ECO:0000313" key="2">
    <source>
        <dbReference type="Proteomes" id="UP000003254"/>
    </source>
</evidence>
<dbReference type="AlphaFoldDB" id="B5CME8"/>
<name>B5CME8_9FIRM</name>
<evidence type="ECO:0000313" key="1">
    <source>
        <dbReference type="EMBL" id="EDY33582.1"/>
    </source>
</evidence>
<reference evidence="1 2" key="2">
    <citation type="submission" date="2008-08" db="EMBL/GenBank/DDBJ databases">
        <authorList>
            <person name="Fulton L."/>
            <person name="Clifton S."/>
            <person name="Fulton B."/>
            <person name="Xu J."/>
            <person name="Minx P."/>
            <person name="Pepin K.H."/>
            <person name="Johnson M."/>
            <person name="Bhonagiri V."/>
            <person name="Nash W.E."/>
            <person name="Mardis E.R."/>
            <person name="Wilson R.K."/>
        </authorList>
    </citation>
    <scope>NUCLEOTIDE SEQUENCE [LARGE SCALE GENOMIC DNA]</scope>
    <source>
        <strain evidence="1 2">ATCC 29176</strain>
    </source>
</reference>
<protein>
    <submittedName>
        <fullName evidence="1">Uncharacterized protein</fullName>
    </submittedName>
</protein>
<reference evidence="1 2" key="1">
    <citation type="submission" date="2008-08" db="EMBL/GenBank/DDBJ databases">
        <title>Draft genome sequence of Ruminococcus lactaris ATCC 29176.</title>
        <authorList>
            <person name="Sudarsanam P."/>
            <person name="Ley R."/>
            <person name="Guruge J."/>
            <person name="Turnbaugh P.J."/>
            <person name="Mahowald M."/>
            <person name="Liep D."/>
            <person name="Gordon J."/>
        </authorList>
    </citation>
    <scope>NUCLEOTIDE SEQUENCE [LARGE SCALE GENOMIC DNA]</scope>
    <source>
        <strain evidence="1 2">ATCC 29176</strain>
    </source>
</reference>
<gene>
    <name evidence="1" type="ORF">RUMLAC_00623</name>
</gene>
<comment type="caution">
    <text evidence="1">The sequence shown here is derived from an EMBL/GenBank/DDBJ whole genome shotgun (WGS) entry which is preliminary data.</text>
</comment>
<dbReference type="Proteomes" id="UP000003254">
    <property type="component" value="Unassembled WGS sequence"/>
</dbReference>
<dbReference type="HOGENOM" id="CLU_2571778_0_0_9"/>
<sequence length="81" mass="9266">MAERTRQAGYSLNNANLKIRRRAGRLSTKISNPAVCRLLILVDSHPALYFLLEFRACWEKMFWHEGKFSDLKSLISALAVA</sequence>
<proteinExistence type="predicted"/>
<accession>B5CME8</accession>
<organism evidence="1 2">
    <name type="scientific">[Ruminococcus] lactaris ATCC 29176</name>
    <dbReference type="NCBI Taxonomy" id="471875"/>
    <lineage>
        <taxon>Bacteria</taxon>
        <taxon>Bacillati</taxon>
        <taxon>Bacillota</taxon>
        <taxon>Clostridia</taxon>
        <taxon>Lachnospirales</taxon>
        <taxon>Lachnospiraceae</taxon>
        <taxon>Mediterraneibacter</taxon>
    </lineage>
</organism>
<dbReference type="EMBL" id="ABOU02000020">
    <property type="protein sequence ID" value="EDY33582.1"/>
    <property type="molecule type" value="Genomic_DNA"/>
</dbReference>
<keyword evidence="2" id="KW-1185">Reference proteome</keyword>